<reference evidence="2" key="1">
    <citation type="journal article" date="2014" name="Science">
        <title>Ancient hybridizations among the ancestral genomes of bread wheat.</title>
        <authorList>
            <consortium name="International Wheat Genome Sequencing Consortium,"/>
            <person name="Marcussen T."/>
            <person name="Sandve S.R."/>
            <person name="Heier L."/>
            <person name="Spannagl M."/>
            <person name="Pfeifer M."/>
            <person name="Jakobsen K.S."/>
            <person name="Wulff B.B."/>
            <person name="Steuernagel B."/>
            <person name="Mayer K.F."/>
            <person name="Olsen O.A."/>
        </authorList>
    </citation>
    <scope>NUCLEOTIDE SEQUENCE [LARGE SCALE GENOMIC DNA]</scope>
    <source>
        <strain evidence="2">cv. AL8/78</strain>
    </source>
</reference>
<organism evidence="1 2">
    <name type="scientific">Aegilops tauschii subsp. strangulata</name>
    <name type="common">Goatgrass</name>
    <dbReference type="NCBI Taxonomy" id="200361"/>
    <lineage>
        <taxon>Eukaryota</taxon>
        <taxon>Viridiplantae</taxon>
        <taxon>Streptophyta</taxon>
        <taxon>Embryophyta</taxon>
        <taxon>Tracheophyta</taxon>
        <taxon>Spermatophyta</taxon>
        <taxon>Magnoliopsida</taxon>
        <taxon>Liliopsida</taxon>
        <taxon>Poales</taxon>
        <taxon>Poaceae</taxon>
        <taxon>BOP clade</taxon>
        <taxon>Pooideae</taxon>
        <taxon>Triticodae</taxon>
        <taxon>Triticeae</taxon>
        <taxon>Triticinae</taxon>
        <taxon>Aegilops</taxon>
    </lineage>
</organism>
<accession>A0A453QBP5</accession>
<evidence type="ECO:0000313" key="2">
    <source>
        <dbReference type="Proteomes" id="UP000015105"/>
    </source>
</evidence>
<reference evidence="2" key="2">
    <citation type="journal article" date="2017" name="Nat. Plants">
        <title>The Aegilops tauschii genome reveals multiple impacts of transposons.</title>
        <authorList>
            <person name="Zhao G."/>
            <person name="Zou C."/>
            <person name="Li K."/>
            <person name="Wang K."/>
            <person name="Li T."/>
            <person name="Gao L."/>
            <person name="Zhang X."/>
            <person name="Wang H."/>
            <person name="Yang Z."/>
            <person name="Liu X."/>
            <person name="Jiang W."/>
            <person name="Mao L."/>
            <person name="Kong X."/>
            <person name="Jiao Y."/>
            <person name="Jia J."/>
        </authorList>
    </citation>
    <scope>NUCLEOTIDE SEQUENCE [LARGE SCALE GENOMIC DNA]</scope>
    <source>
        <strain evidence="2">cv. AL8/78</strain>
    </source>
</reference>
<reference evidence="1" key="5">
    <citation type="journal article" date="2021" name="G3 (Bethesda)">
        <title>Aegilops tauschii genome assembly Aet v5.0 features greater sequence contiguity and improved annotation.</title>
        <authorList>
            <person name="Wang L."/>
            <person name="Zhu T."/>
            <person name="Rodriguez J.C."/>
            <person name="Deal K.R."/>
            <person name="Dubcovsky J."/>
            <person name="McGuire P.E."/>
            <person name="Lux T."/>
            <person name="Spannagl M."/>
            <person name="Mayer K.F.X."/>
            <person name="Baldrich P."/>
            <person name="Meyers B.C."/>
            <person name="Huo N."/>
            <person name="Gu Y.Q."/>
            <person name="Zhou H."/>
            <person name="Devos K.M."/>
            <person name="Bennetzen J.L."/>
            <person name="Unver T."/>
            <person name="Budak H."/>
            <person name="Gulick P.J."/>
            <person name="Galiba G."/>
            <person name="Kalapos B."/>
            <person name="Nelson D.R."/>
            <person name="Li P."/>
            <person name="You F.M."/>
            <person name="Luo M.C."/>
            <person name="Dvorak J."/>
        </authorList>
    </citation>
    <scope>NUCLEOTIDE SEQUENCE [LARGE SCALE GENOMIC DNA]</scope>
    <source>
        <strain evidence="1">cv. AL8/78</strain>
    </source>
</reference>
<name>A0A453QBP5_AEGTS</name>
<proteinExistence type="predicted"/>
<protein>
    <submittedName>
        <fullName evidence="1">Uncharacterized protein</fullName>
    </submittedName>
</protein>
<reference evidence="1" key="3">
    <citation type="journal article" date="2017" name="Nature">
        <title>Genome sequence of the progenitor of the wheat D genome Aegilops tauschii.</title>
        <authorList>
            <person name="Luo M.C."/>
            <person name="Gu Y.Q."/>
            <person name="Puiu D."/>
            <person name="Wang H."/>
            <person name="Twardziok S.O."/>
            <person name="Deal K.R."/>
            <person name="Huo N."/>
            <person name="Zhu T."/>
            <person name="Wang L."/>
            <person name="Wang Y."/>
            <person name="McGuire P.E."/>
            <person name="Liu S."/>
            <person name="Long H."/>
            <person name="Ramasamy R.K."/>
            <person name="Rodriguez J.C."/>
            <person name="Van S.L."/>
            <person name="Yuan L."/>
            <person name="Wang Z."/>
            <person name="Xia Z."/>
            <person name="Xiao L."/>
            <person name="Anderson O.D."/>
            <person name="Ouyang S."/>
            <person name="Liang Y."/>
            <person name="Zimin A.V."/>
            <person name="Pertea G."/>
            <person name="Qi P."/>
            <person name="Bennetzen J.L."/>
            <person name="Dai X."/>
            <person name="Dawson M.W."/>
            <person name="Muller H.G."/>
            <person name="Kugler K."/>
            <person name="Rivarola-Duarte L."/>
            <person name="Spannagl M."/>
            <person name="Mayer K.F.X."/>
            <person name="Lu F.H."/>
            <person name="Bevan M.W."/>
            <person name="Leroy P."/>
            <person name="Li P."/>
            <person name="You F.M."/>
            <person name="Sun Q."/>
            <person name="Liu Z."/>
            <person name="Lyons E."/>
            <person name="Wicker T."/>
            <person name="Salzberg S.L."/>
            <person name="Devos K.M."/>
            <person name="Dvorak J."/>
        </authorList>
    </citation>
    <scope>NUCLEOTIDE SEQUENCE [LARGE SCALE GENOMIC DNA]</scope>
    <source>
        <strain evidence="1">cv. AL8/78</strain>
    </source>
</reference>
<keyword evidence="2" id="KW-1185">Reference proteome</keyword>
<reference evidence="1" key="4">
    <citation type="submission" date="2019-03" db="UniProtKB">
        <authorList>
            <consortium name="EnsemblPlants"/>
        </authorList>
    </citation>
    <scope>IDENTIFICATION</scope>
</reference>
<dbReference type="EnsemblPlants" id="AET7Gv20026300.1">
    <property type="protein sequence ID" value="AET7Gv20026300.1"/>
    <property type="gene ID" value="AET7Gv20026300"/>
</dbReference>
<evidence type="ECO:0000313" key="1">
    <source>
        <dbReference type="EnsemblPlants" id="AET7Gv20026300.1"/>
    </source>
</evidence>
<sequence>MTEVALAIAGLRLAASPVLKKLLAYSSTYLGVDMMRELHELETTIMPQLELVIKAANKGNHR</sequence>
<dbReference type="AlphaFoldDB" id="A0A453QBP5"/>
<dbReference type="Gramene" id="AET7Gv20026300.1">
    <property type="protein sequence ID" value="AET7Gv20026300.1"/>
    <property type="gene ID" value="AET7Gv20026300"/>
</dbReference>
<dbReference type="STRING" id="200361.A0A453QBP5"/>
<dbReference type="Proteomes" id="UP000015105">
    <property type="component" value="Chromosome 7D"/>
</dbReference>